<comment type="caution">
    <text evidence="1">The sequence shown here is derived from an EMBL/GenBank/DDBJ whole genome shotgun (WGS) entry which is preliminary data.</text>
</comment>
<dbReference type="Proteomes" id="UP001638806">
    <property type="component" value="Unassembled WGS sequence"/>
</dbReference>
<gene>
    <name evidence="1" type="ORF">ACCO45_008737</name>
</gene>
<dbReference type="EMBL" id="JBGNUJ010000008">
    <property type="protein sequence ID" value="KAL3955891.1"/>
    <property type="molecule type" value="Genomic_DNA"/>
</dbReference>
<name>A0ACC4DHK0_PURLI</name>
<keyword evidence="2" id="KW-1185">Reference proteome</keyword>
<sequence>MAGQQRAPLPPVERLSPACIRILGGSESSSIRGGPPGLVGLAQGHSRVRGGHRSNRPHLPLASGSHGRHRPAAEPCPGRHHIQNGPGPGQSPIEDGQVFRVDGVTLTAVHTPGHTVDHVVFVLEEEDAMFTADNVLGHGTAVFEDLAAYLASLSKMRTLFSGRAYPGHGPVVENGPARIAEYVAHRRQREQQVLEVMSSKASAWSAMDIVKVVYRDVPDSLHAAACGVSCRYWTNCSAKVELPALATNGVLLATSPCFESIMVHSLSISQRASTTCLCTTNAARRVLWRGSAAPHILGARTSAPYHPKSHVHPPPPPFVDDRSAAHTSAASPDVGTGPCRQPGSAIASQGTQGENATWRCPPLACFVRVESDEHSHGRHVGEQEVPASQDRGNRGEVAGAQRASCAHKPLAVFPRPESPEGASAVHVGGPGSDWAPGGPSEAVGSLGCLRFGQGSPSLGWKTLHLSDEMDESTRAAPDGAARLSRCKLAPGRRKRLAKVSPRASWLRRGRAQGDDAARHWSPGLCAAAARRRSTRVVPSGQTEMGRPIMTLTVGRGAHGRKTRDGGGSHLFLCHRGARDRWRQAGWASWVL</sequence>
<protein>
    <submittedName>
        <fullName evidence="1">Uncharacterized protein</fullName>
    </submittedName>
</protein>
<evidence type="ECO:0000313" key="1">
    <source>
        <dbReference type="EMBL" id="KAL3955891.1"/>
    </source>
</evidence>
<evidence type="ECO:0000313" key="2">
    <source>
        <dbReference type="Proteomes" id="UP001638806"/>
    </source>
</evidence>
<reference evidence="1" key="1">
    <citation type="submission" date="2024-12" db="EMBL/GenBank/DDBJ databases">
        <title>Comparative genomics and development of molecular markers within Purpureocillium lilacinum and among Purpureocillium species.</title>
        <authorList>
            <person name="Yeh Z.-Y."/>
            <person name="Ni N.-T."/>
            <person name="Lo P.-H."/>
            <person name="Mushyakhwo K."/>
            <person name="Lin C.-F."/>
            <person name="Nai Y.-S."/>
        </authorList>
    </citation>
    <scope>NUCLEOTIDE SEQUENCE</scope>
    <source>
        <strain evidence="1">NCHU-NPUST-175</strain>
    </source>
</reference>
<accession>A0ACC4DHK0</accession>
<organism evidence="1 2">
    <name type="scientific">Purpureocillium lilacinum</name>
    <name type="common">Paecilomyces lilacinus</name>
    <dbReference type="NCBI Taxonomy" id="33203"/>
    <lineage>
        <taxon>Eukaryota</taxon>
        <taxon>Fungi</taxon>
        <taxon>Dikarya</taxon>
        <taxon>Ascomycota</taxon>
        <taxon>Pezizomycotina</taxon>
        <taxon>Sordariomycetes</taxon>
        <taxon>Hypocreomycetidae</taxon>
        <taxon>Hypocreales</taxon>
        <taxon>Ophiocordycipitaceae</taxon>
        <taxon>Purpureocillium</taxon>
    </lineage>
</organism>
<proteinExistence type="predicted"/>